<dbReference type="OrthoDB" id="6435430at2759"/>
<evidence type="ECO:0000256" key="3">
    <source>
        <dbReference type="ARBA" id="ARBA00004371"/>
    </source>
</evidence>
<evidence type="ECO:0000256" key="7">
    <source>
        <dbReference type="ARBA" id="ARBA00023006"/>
    </source>
</evidence>
<protein>
    <recommendedName>
        <fullName evidence="15">RB1-inducible coiled-coil protein 1</fullName>
    </recommendedName>
    <alternativeName>
        <fullName evidence="16">FAK family kinase-interacting protein of 200 kDa</fullName>
    </alternativeName>
</protein>
<accession>A0A3S3PL05</accession>
<dbReference type="PANTHER" id="PTHR13222:SF1">
    <property type="entry name" value="RB1-INDUCIBLE COILED-COIL PROTEIN 1"/>
    <property type="match status" value="1"/>
</dbReference>
<dbReference type="FunFam" id="3.10.20.90:FF:000049">
    <property type="entry name" value="RB1-inducible coiled-coil protein 1 isoform X1"/>
    <property type="match status" value="1"/>
</dbReference>
<dbReference type="InterPro" id="IPR040040">
    <property type="entry name" value="ATG11"/>
</dbReference>
<evidence type="ECO:0000313" key="21">
    <source>
        <dbReference type="Proteomes" id="UP000285301"/>
    </source>
</evidence>
<proteinExistence type="predicted"/>
<dbReference type="GO" id="GO:0000045">
    <property type="term" value="P:autophagosome assembly"/>
    <property type="evidence" value="ECO:0007669"/>
    <property type="project" value="InterPro"/>
</dbReference>
<sequence length="697" mass="80154">MLYVFHVDTGNMMTFDMNLALETVSVLKKAIAKKCAVPEDKQVLLISGGESLNEGSRVCSYSAAGTDTSPIFLFSKNTIESSIAPQPKVDYGADYDMRERVESCLDMEPAINTVVARAELAKQLHEMATQQLNVCEKLVHDQHLQHQGWRAVVANLEDIAIDFEESVVFLNQSYAEFVEKRESYLKLLQNFSHDLELLSNIPLLPKLIGMQLNEGESAENMSLLQWISQKDDQFSLEQVADQCLRSLEQFDTLALDKLKEEVRQSLENVNNKDMKEIKGLEERLYGLEKLMCQAKKLVSEQSDLSQAIYQNQQRASNLRDPSIFPDLCKSHQKQLQLMLQNHQQLRDIRRRCINAKRELSENIHLRLRWIMFVEKKLTDIDAKTFIYRENLRRLKRHLEIIEQVNLAPKVYLSSVSEVVRRKIFSQGFLTWSHSLVKEFSVLHQTEIAARRKFSSEFSTHFLHTLFTGMADLPPPFATEPPKPFDVHLPDLNIDDLKMLQQILPQLAHLIELPSHVPFPNFILEDSTSANIQPKSSWADRTPSETSLEKVSMDREFSECPSPERQIAHLQQQLENQIKLVAQKEEELKAFKATFQAEKQIIFNETLSQITKEKDECIRNLQTKESRLSSAIDSIYIKVAQLKKSIKRPEDVEILASIENIISSINKQDEPMIDSFVELPQYASEKEKISELQNVKAL</sequence>
<keyword evidence="21" id="KW-1185">Reference proteome</keyword>
<dbReference type="EMBL" id="NCKU01000071">
    <property type="protein sequence ID" value="RWS17456.1"/>
    <property type="molecule type" value="Genomic_DNA"/>
</dbReference>
<comment type="caution">
    <text evidence="20">The sequence shown here is derived from an EMBL/GenBank/DDBJ whole genome shotgun (WGS) entry which is preliminary data.</text>
</comment>
<gene>
    <name evidence="20" type="ORF">B4U79_00501</name>
    <name evidence="19" type="ORF">B4U79_09212</name>
</gene>
<dbReference type="STRING" id="1965070.A0A3S3PL05"/>
<dbReference type="Pfam" id="PF04108">
    <property type="entry name" value="ATG17_like"/>
    <property type="match status" value="1"/>
</dbReference>
<dbReference type="GO" id="GO:0005829">
    <property type="term" value="C:cytosol"/>
    <property type="evidence" value="ECO:0007669"/>
    <property type="project" value="UniProtKB-SubCell"/>
</dbReference>
<evidence type="ECO:0000256" key="5">
    <source>
        <dbReference type="ARBA" id="ARBA00022490"/>
    </source>
</evidence>
<evidence type="ECO:0000256" key="10">
    <source>
        <dbReference type="ARBA" id="ARBA00023163"/>
    </source>
</evidence>
<dbReference type="Gene3D" id="3.10.20.90">
    <property type="entry name" value="Phosphatidylinositol 3-kinase Catalytic Subunit, Chain A, domain 1"/>
    <property type="match status" value="1"/>
</dbReference>
<evidence type="ECO:0000256" key="14">
    <source>
        <dbReference type="ARBA" id="ARBA00053494"/>
    </source>
</evidence>
<dbReference type="GO" id="GO:0034517">
    <property type="term" value="P:ribophagy"/>
    <property type="evidence" value="ECO:0007669"/>
    <property type="project" value="TreeGrafter"/>
</dbReference>
<dbReference type="GO" id="GO:0005634">
    <property type="term" value="C:nucleus"/>
    <property type="evidence" value="ECO:0007669"/>
    <property type="project" value="UniProtKB-SubCell"/>
</dbReference>
<dbReference type="AlphaFoldDB" id="A0A3S3PL05"/>
<dbReference type="GO" id="GO:1990316">
    <property type="term" value="C:Atg1/ULK1 kinase complex"/>
    <property type="evidence" value="ECO:0007669"/>
    <property type="project" value="TreeGrafter"/>
</dbReference>
<dbReference type="GO" id="GO:0034727">
    <property type="term" value="P:piecemeal microautophagy of the nucleus"/>
    <property type="evidence" value="ECO:0007669"/>
    <property type="project" value="TreeGrafter"/>
</dbReference>
<reference evidence="20" key="2">
    <citation type="submission" date="2018-11" db="EMBL/GenBank/DDBJ databases">
        <title>Trombidioid mite genomics.</title>
        <authorList>
            <person name="Dong X."/>
        </authorList>
    </citation>
    <scope>NUCLEOTIDE SEQUENCE</scope>
    <source>
        <strain evidence="20">UoL-WK</strain>
    </source>
</reference>
<dbReference type="GO" id="GO:0034045">
    <property type="term" value="C:phagophore assembly site membrane"/>
    <property type="evidence" value="ECO:0007669"/>
    <property type="project" value="TreeGrafter"/>
</dbReference>
<evidence type="ECO:0000256" key="2">
    <source>
        <dbReference type="ARBA" id="ARBA00004329"/>
    </source>
</evidence>
<keyword evidence="8" id="KW-0805">Transcription regulation</keyword>
<evidence type="ECO:0000256" key="6">
    <source>
        <dbReference type="ARBA" id="ARBA00022553"/>
    </source>
</evidence>
<keyword evidence="10" id="KW-0804">Transcription</keyword>
<dbReference type="GO" id="GO:0061709">
    <property type="term" value="P:reticulophagy"/>
    <property type="evidence" value="ECO:0007669"/>
    <property type="project" value="TreeGrafter"/>
</dbReference>
<evidence type="ECO:0000256" key="13">
    <source>
        <dbReference type="ARBA" id="ARBA00023306"/>
    </source>
</evidence>
<evidence type="ECO:0000256" key="4">
    <source>
        <dbReference type="ARBA" id="ARBA00004514"/>
    </source>
</evidence>
<dbReference type="Proteomes" id="UP000285301">
    <property type="component" value="Unassembled WGS sequence"/>
</dbReference>
<keyword evidence="5" id="KW-0963">Cytoplasm</keyword>
<comment type="function">
    <text evidence="14">Involved in autophagy. Regulates early events but also late events of autophagosome formation through direct interaction with Atg16L1. Required for the formation of the autophagosome-like double-membrane structure that surrounds the Salmonella-containing vacuole (SCV) during S.typhimurium infection and subsequent xenophagy. Involved in repair of DNA damage caused by ionizing radiation, which subsequently improves cell survival by decreasing apoptosis. Inhibits PTK2/FAK1 and PTK2B/PYK2 kinase activity, affecting their downstream signaling pathways. Plays a role as a modulator of TGF-beta-signaling by restricting substrate specificity of RNF111. Functions as a DNA-binding transcription factor. Is a potent regulator of the RB1 pathway through induction of RB1 expression. Plays a crucial role in muscular differentiation. Plays an indispensable role in fetal hematopoiesis and in the regulation of neuronal homeostasis.</text>
</comment>
<evidence type="ECO:0000256" key="16">
    <source>
        <dbReference type="ARBA" id="ARBA00080154"/>
    </source>
</evidence>
<keyword evidence="13" id="KW-0131">Cell cycle</keyword>
<dbReference type="InterPro" id="IPR045326">
    <property type="entry name" value="ATG17-like_dom"/>
</dbReference>
<dbReference type="GO" id="GO:0060090">
    <property type="term" value="F:molecular adaptor activity"/>
    <property type="evidence" value="ECO:0007669"/>
    <property type="project" value="TreeGrafter"/>
</dbReference>
<keyword evidence="12" id="KW-0539">Nucleus</keyword>
<dbReference type="GO" id="GO:0031090">
    <property type="term" value="C:organelle membrane"/>
    <property type="evidence" value="ECO:0007669"/>
    <property type="project" value="UniProtKB-ARBA"/>
</dbReference>
<evidence type="ECO:0000256" key="11">
    <source>
        <dbReference type="ARBA" id="ARBA00023228"/>
    </source>
</evidence>
<keyword evidence="11" id="KW-0458">Lysosome</keyword>
<dbReference type="GO" id="GO:0000422">
    <property type="term" value="P:autophagy of mitochondrion"/>
    <property type="evidence" value="ECO:0007669"/>
    <property type="project" value="TreeGrafter"/>
</dbReference>
<evidence type="ECO:0000256" key="9">
    <source>
        <dbReference type="ARBA" id="ARBA00023054"/>
    </source>
</evidence>
<comment type="subcellular location">
    <subcellularLocation>
        <location evidence="4">Cytoplasm</location>
        <location evidence="4">Cytosol</location>
    </subcellularLocation>
    <subcellularLocation>
        <location evidence="3">Lysosome</location>
    </subcellularLocation>
    <subcellularLocation>
        <location evidence="1">Nucleus</location>
    </subcellularLocation>
    <subcellularLocation>
        <location evidence="2">Preautophagosomal structure</location>
    </subcellularLocation>
</comment>
<evidence type="ECO:0000256" key="1">
    <source>
        <dbReference type="ARBA" id="ARBA00004123"/>
    </source>
</evidence>
<feature type="coiled-coil region" evidence="17">
    <location>
        <begin position="255"/>
        <end position="283"/>
    </location>
</feature>
<dbReference type="GO" id="GO:0005764">
    <property type="term" value="C:lysosome"/>
    <property type="evidence" value="ECO:0007669"/>
    <property type="project" value="UniProtKB-SubCell"/>
</dbReference>
<feature type="coiled-coil region" evidence="17">
    <location>
        <begin position="566"/>
        <end position="626"/>
    </location>
</feature>
<organism evidence="20 21">
    <name type="scientific">Dinothrombium tinctorium</name>
    <dbReference type="NCBI Taxonomy" id="1965070"/>
    <lineage>
        <taxon>Eukaryota</taxon>
        <taxon>Metazoa</taxon>
        <taxon>Ecdysozoa</taxon>
        <taxon>Arthropoda</taxon>
        <taxon>Chelicerata</taxon>
        <taxon>Arachnida</taxon>
        <taxon>Acari</taxon>
        <taxon>Acariformes</taxon>
        <taxon>Trombidiformes</taxon>
        <taxon>Prostigmata</taxon>
        <taxon>Anystina</taxon>
        <taxon>Parasitengona</taxon>
        <taxon>Trombidioidea</taxon>
        <taxon>Trombidiidae</taxon>
        <taxon>Dinothrombium</taxon>
    </lineage>
</organism>
<dbReference type="CDD" id="cd17060">
    <property type="entry name" value="Ubl_RB1CC1"/>
    <property type="match status" value="1"/>
</dbReference>
<evidence type="ECO:0000256" key="12">
    <source>
        <dbReference type="ARBA" id="ARBA00023242"/>
    </source>
</evidence>
<name>A0A3S3PL05_9ACAR</name>
<keyword evidence="9 17" id="KW-0175">Coiled coil</keyword>
<dbReference type="GO" id="GO:0061723">
    <property type="term" value="P:glycophagy"/>
    <property type="evidence" value="ECO:0007669"/>
    <property type="project" value="TreeGrafter"/>
</dbReference>
<evidence type="ECO:0000313" key="19">
    <source>
        <dbReference type="EMBL" id="RWS17445.1"/>
    </source>
</evidence>
<evidence type="ECO:0000256" key="8">
    <source>
        <dbReference type="ARBA" id="ARBA00023015"/>
    </source>
</evidence>
<dbReference type="PANTHER" id="PTHR13222">
    <property type="entry name" value="RB1-INDUCIBLE COILED-COIL"/>
    <property type="match status" value="1"/>
</dbReference>
<feature type="domain" description="Autophagy protein ATG17-like" evidence="18">
    <location>
        <begin position="120"/>
        <end position="458"/>
    </location>
</feature>
<dbReference type="EMBL" id="NCKU01000072">
    <property type="protein sequence ID" value="RWS17445.1"/>
    <property type="molecule type" value="Genomic_DNA"/>
</dbReference>
<dbReference type="GO" id="GO:0008285">
    <property type="term" value="P:negative regulation of cell population proliferation"/>
    <property type="evidence" value="ECO:0007669"/>
    <property type="project" value="UniProtKB-ARBA"/>
</dbReference>
<evidence type="ECO:0000259" key="18">
    <source>
        <dbReference type="Pfam" id="PF04108"/>
    </source>
</evidence>
<evidence type="ECO:0000313" key="20">
    <source>
        <dbReference type="EMBL" id="RWS17456.1"/>
    </source>
</evidence>
<evidence type="ECO:0000256" key="15">
    <source>
        <dbReference type="ARBA" id="ARBA00069790"/>
    </source>
</evidence>
<reference evidence="20 21" key="1">
    <citation type="journal article" date="2018" name="Gigascience">
        <title>Genomes of trombidid mites reveal novel predicted allergens and laterally-transferred genes associated with secondary metabolism.</title>
        <authorList>
            <person name="Dong X."/>
            <person name="Chaisiri K."/>
            <person name="Xia D."/>
            <person name="Armstrong S.D."/>
            <person name="Fang Y."/>
            <person name="Donnelly M.J."/>
            <person name="Kadowaki T."/>
            <person name="McGarry J.W."/>
            <person name="Darby A.C."/>
            <person name="Makepeace B.L."/>
        </authorList>
    </citation>
    <scope>NUCLEOTIDE SEQUENCE [LARGE SCALE GENOMIC DNA]</scope>
    <source>
        <strain evidence="20">UoL-WK</strain>
    </source>
</reference>
<keyword evidence="6" id="KW-0597">Phosphoprotein</keyword>
<dbReference type="GO" id="GO:0019901">
    <property type="term" value="F:protein kinase binding"/>
    <property type="evidence" value="ECO:0007669"/>
    <property type="project" value="UniProtKB-ARBA"/>
</dbReference>
<evidence type="ECO:0000256" key="17">
    <source>
        <dbReference type="SAM" id="Coils"/>
    </source>
</evidence>
<keyword evidence="7" id="KW-0072">Autophagy</keyword>